<proteinExistence type="predicted"/>
<feature type="compositionally biased region" description="Low complexity" evidence="1">
    <location>
        <begin position="8"/>
        <end position="36"/>
    </location>
</feature>
<dbReference type="GO" id="GO:0008233">
    <property type="term" value="F:peptidase activity"/>
    <property type="evidence" value="ECO:0007669"/>
    <property type="project" value="UniProtKB-KW"/>
</dbReference>
<keyword evidence="2" id="KW-0378">Hydrolase</keyword>
<name>A0A6J5KV81_9CAUD</name>
<reference evidence="2" key="1">
    <citation type="submission" date="2020-04" db="EMBL/GenBank/DDBJ databases">
        <authorList>
            <person name="Chiriac C."/>
            <person name="Salcher M."/>
            <person name="Ghai R."/>
            <person name="Kavagutti S V."/>
        </authorList>
    </citation>
    <scope>NUCLEOTIDE SEQUENCE</scope>
</reference>
<accession>A0A6J5KV81</accession>
<sequence length="230" mass="24359">MSEPMLMSDSATTSQESASTTAAETVTTSAPAATPSLLDASDAATTQQASDGQDSPPGARADGEKPEGEQEAPKLGAPEKYEFKPVEGVNFDNSVTEKFSEVARELDLPQEAAQKLLDKMGPAIAAQNVDAVQRASAAWAESSRADKEFGGEKLAENLSVAKKALDQFGSPELRTLLNDSGLGNHPEVLRMFYRAGRAMSEDSVVPGKAPQARTGGRDYAQTLYPNQQTH</sequence>
<dbReference type="GO" id="GO:0006508">
    <property type="term" value="P:proteolysis"/>
    <property type="evidence" value="ECO:0007669"/>
    <property type="project" value="UniProtKB-KW"/>
</dbReference>
<protein>
    <submittedName>
        <fullName evidence="2">Putative protease</fullName>
    </submittedName>
</protein>
<keyword evidence="2" id="KW-0645">Protease</keyword>
<dbReference type="EMBL" id="LR796180">
    <property type="protein sequence ID" value="CAB4125036.1"/>
    <property type="molecule type" value="Genomic_DNA"/>
</dbReference>
<organism evidence="2">
    <name type="scientific">uncultured Caudovirales phage</name>
    <dbReference type="NCBI Taxonomy" id="2100421"/>
    <lineage>
        <taxon>Viruses</taxon>
        <taxon>Duplodnaviria</taxon>
        <taxon>Heunggongvirae</taxon>
        <taxon>Uroviricota</taxon>
        <taxon>Caudoviricetes</taxon>
        <taxon>Peduoviridae</taxon>
        <taxon>Maltschvirus</taxon>
        <taxon>Maltschvirus maltsch</taxon>
    </lineage>
</organism>
<gene>
    <name evidence="2" type="ORF">UFOVP66_53</name>
</gene>
<feature type="compositionally biased region" description="Polar residues" evidence="1">
    <location>
        <begin position="43"/>
        <end position="53"/>
    </location>
</feature>
<feature type="region of interest" description="Disordered" evidence="1">
    <location>
        <begin position="1"/>
        <end position="88"/>
    </location>
</feature>
<feature type="compositionally biased region" description="Basic and acidic residues" evidence="1">
    <location>
        <begin position="61"/>
        <end position="85"/>
    </location>
</feature>
<feature type="region of interest" description="Disordered" evidence="1">
    <location>
        <begin position="200"/>
        <end position="230"/>
    </location>
</feature>
<evidence type="ECO:0000256" key="1">
    <source>
        <dbReference type="SAM" id="MobiDB-lite"/>
    </source>
</evidence>
<evidence type="ECO:0000313" key="2">
    <source>
        <dbReference type="EMBL" id="CAB4125036.1"/>
    </source>
</evidence>